<accession>A0A4Z2ECR5</accession>
<dbReference type="SUPFAM" id="SSF49899">
    <property type="entry name" value="Concanavalin A-like lectins/glucanases"/>
    <property type="match status" value="1"/>
</dbReference>
<comment type="caution">
    <text evidence="2">The sequence shown here is derived from an EMBL/GenBank/DDBJ whole genome shotgun (WGS) entry which is preliminary data.</text>
</comment>
<dbReference type="Pfam" id="PF00622">
    <property type="entry name" value="SPRY"/>
    <property type="match status" value="1"/>
</dbReference>
<dbReference type="InterPro" id="IPR043136">
    <property type="entry name" value="B30.2/SPRY_sf"/>
</dbReference>
<evidence type="ECO:0000313" key="2">
    <source>
        <dbReference type="EMBL" id="TNN26697.1"/>
    </source>
</evidence>
<dbReference type="Gene3D" id="2.60.120.920">
    <property type="match status" value="1"/>
</dbReference>
<dbReference type="OrthoDB" id="6270329at2759"/>
<evidence type="ECO:0000259" key="1">
    <source>
        <dbReference type="PROSITE" id="PS50188"/>
    </source>
</evidence>
<dbReference type="PROSITE" id="PS50188">
    <property type="entry name" value="B302_SPRY"/>
    <property type="match status" value="1"/>
</dbReference>
<feature type="domain" description="B30.2/SPRY" evidence="1">
    <location>
        <begin position="1"/>
        <end position="74"/>
    </location>
</feature>
<name>A0A4Z2ECR5_9TELE</name>
<dbReference type="GO" id="GO:0016874">
    <property type="term" value="F:ligase activity"/>
    <property type="evidence" value="ECO:0007669"/>
    <property type="project" value="UniProtKB-KW"/>
</dbReference>
<dbReference type="InterPro" id="IPR003877">
    <property type="entry name" value="SPRY_dom"/>
</dbReference>
<dbReference type="InterPro" id="IPR001870">
    <property type="entry name" value="B30.2/SPRY"/>
</dbReference>
<gene>
    <name evidence="2" type="primary">Trim25_5</name>
    <name evidence="2" type="ORF">EYF80_063166</name>
</gene>
<keyword evidence="3" id="KW-1185">Reference proteome</keyword>
<protein>
    <submittedName>
        <fullName evidence="2">E3 ubiquitin/ISG15 ligase TRIM25</fullName>
    </submittedName>
</protein>
<dbReference type="EMBL" id="SRLO01009677">
    <property type="protein sequence ID" value="TNN26697.1"/>
    <property type="molecule type" value="Genomic_DNA"/>
</dbReference>
<reference evidence="2 3" key="1">
    <citation type="submission" date="2019-03" db="EMBL/GenBank/DDBJ databases">
        <title>First draft genome of Liparis tanakae, snailfish: a comprehensive survey of snailfish specific genes.</title>
        <authorList>
            <person name="Kim W."/>
            <person name="Song I."/>
            <person name="Jeong J.-H."/>
            <person name="Kim D."/>
            <person name="Kim S."/>
            <person name="Ryu S."/>
            <person name="Song J.Y."/>
            <person name="Lee S.K."/>
        </authorList>
    </citation>
    <scope>NUCLEOTIDE SEQUENCE [LARGE SCALE GENOMIC DNA]</scope>
    <source>
        <tissue evidence="2">Muscle</tissue>
    </source>
</reference>
<evidence type="ECO:0000313" key="3">
    <source>
        <dbReference type="Proteomes" id="UP000314294"/>
    </source>
</evidence>
<keyword evidence="2" id="KW-0436">Ligase</keyword>
<sequence length="74" mass="8160">MDNKVDKDLPEAPRATQIGVYLDYVGNTVAYYAISETMELIHRFKAQFTEPVYAGFGVGSSVTLCKLKQNTTPG</sequence>
<proteinExistence type="predicted"/>
<dbReference type="AlphaFoldDB" id="A0A4Z2ECR5"/>
<organism evidence="2 3">
    <name type="scientific">Liparis tanakae</name>
    <name type="common">Tanaka's snailfish</name>
    <dbReference type="NCBI Taxonomy" id="230148"/>
    <lineage>
        <taxon>Eukaryota</taxon>
        <taxon>Metazoa</taxon>
        <taxon>Chordata</taxon>
        <taxon>Craniata</taxon>
        <taxon>Vertebrata</taxon>
        <taxon>Euteleostomi</taxon>
        <taxon>Actinopterygii</taxon>
        <taxon>Neopterygii</taxon>
        <taxon>Teleostei</taxon>
        <taxon>Neoteleostei</taxon>
        <taxon>Acanthomorphata</taxon>
        <taxon>Eupercaria</taxon>
        <taxon>Perciformes</taxon>
        <taxon>Cottioidei</taxon>
        <taxon>Cottales</taxon>
        <taxon>Liparidae</taxon>
        <taxon>Liparis</taxon>
    </lineage>
</organism>
<dbReference type="InterPro" id="IPR013320">
    <property type="entry name" value="ConA-like_dom_sf"/>
</dbReference>
<dbReference type="Proteomes" id="UP000314294">
    <property type="component" value="Unassembled WGS sequence"/>
</dbReference>